<dbReference type="Gene3D" id="3.30.540.10">
    <property type="entry name" value="Fructose-1,6-Bisphosphatase, subunit A, domain 1"/>
    <property type="match status" value="1"/>
</dbReference>
<comment type="function">
    <text evidence="1">Converts adenosine-3',5'-bisphosphate (PAP) to AMP.</text>
</comment>
<dbReference type="EMBL" id="QPII01000022">
    <property type="protein sequence ID" value="RCV86641.1"/>
    <property type="molecule type" value="Genomic_DNA"/>
</dbReference>
<dbReference type="PANTHER" id="PTHR43028:SF5">
    <property type="entry name" value="3'(2'),5'-BISPHOSPHATE NUCLEOTIDASE 1"/>
    <property type="match status" value="1"/>
</dbReference>
<feature type="binding site" evidence="1">
    <location>
        <position position="100"/>
    </location>
    <ligand>
        <name>Mg(2+)</name>
        <dbReference type="ChEBI" id="CHEBI:18420"/>
        <label>1</label>
    </ligand>
</feature>
<feature type="binding site" evidence="1">
    <location>
        <begin position="100"/>
        <end position="103"/>
    </location>
    <ligand>
        <name>substrate</name>
    </ligand>
</feature>
<accession>A0A368TPW7</accession>
<evidence type="ECO:0000256" key="1">
    <source>
        <dbReference type="HAMAP-Rule" id="MF_02095"/>
    </source>
</evidence>
<dbReference type="NCBIfam" id="TIGR01331">
    <property type="entry name" value="bisphos_cysQ"/>
    <property type="match status" value="1"/>
</dbReference>
<comment type="similarity">
    <text evidence="1">Belongs to the inositol monophosphatase superfamily. CysQ family.</text>
</comment>
<feature type="binding site" evidence="1">
    <location>
        <position position="98"/>
    </location>
    <ligand>
        <name>Mg(2+)</name>
        <dbReference type="ChEBI" id="CHEBI:18420"/>
        <label>1</label>
    </ligand>
</feature>
<keyword evidence="1" id="KW-0997">Cell inner membrane</keyword>
<protein>
    <recommendedName>
        <fullName evidence="1">3'(2'),5'-bisphosphate nucleotidase CysQ</fullName>
        <ecNumber evidence="1">3.1.3.7</ecNumber>
    </recommendedName>
    <alternativeName>
        <fullName evidence="1">3'(2'),5-bisphosphonucleoside 3'(2')-phosphohydrolase</fullName>
    </alternativeName>
    <alternativeName>
        <fullName evidence="1">3'-phosphoadenosine 5'-phosphate phosphatase</fullName>
        <shortName evidence="1">PAP phosphatase</shortName>
    </alternativeName>
</protein>
<evidence type="ECO:0000313" key="4">
    <source>
        <dbReference type="Proteomes" id="UP000252405"/>
    </source>
</evidence>
<sequence length="272" mass="29321">MREGVAMSVGKAPVELPSLEALRCLCEAAGRDILAIRKASRDVQYKLDGSPVTEADRAAQRRLEEGLPQLIGLPVLSEERVAPPWLDRSQWLSYWLVDPLDGTRDYVDGYDDFTVNVALVRDGAVLLGMVHAPAAGLTWAGGSGLGAWRWREDVREPLAVRIGTPLRIVASRSHLDDETRRLVAGFPDAQLQRCGSSVKFCRIAEGSADVYPRFGPTCEWDTAAGQGVLEGAGGAVLSLESGRALRYNTGDSLVNGPFVACSDLSLVAHLLP</sequence>
<keyword evidence="1 2" id="KW-0460">Magnesium</keyword>
<feature type="binding site" evidence="1">
    <location>
        <position position="98"/>
    </location>
    <ligand>
        <name>Mg(2+)</name>
        <dbReference type="ChEBI" id="CHEBI:18420"/>
        <label>2</label>
    </ligand>
</feature>
<keyword evidence="4" id="KW-1185">Reference proteome</keyword>
<feature type="binding site" evidence="2">
    <location>
        <position position="221"/>
    </location>
    <ligand>
        <name>Mg(2+)</name>
        <dbReference type="ChEBI" id="CHEBI:18420"/>
        <label>1</label>
        <note>catalytic</note>
    </ligand>
</feature>
<dbReference type="GO" id="GO:0050427">
    <property type="term" value="P:3'-phosphoadenosine 5'-phosphosulfate metabolic process"/>
    <property type="evidence" value="ECO:0007669"/>
    <property type="project" value="TreeGrafter"/>
</dbReference>
<gene>
    <name evidence="1 3" type="primary">cysQ</name>
    <name evidence="3" type="ORF">DU505_20100</name>
</gene>
<dbReference type="Pfam" id="PF00459">
    <property type="entry name" value="Inositol_P"/>
    <property type="match status" value="1"/>
</dbReference>
<reference evidence="3 4" key="1">
    <citation type="submission" date="2018-07" db="EMBL/GenBank/DDBJ databases">
        <title>Halomonas montanilacus sp. nov., isolated from Lake Pengyan on Tibetan Plateau.</title>
        <authorList>
            <person name="Lu H."/>
            <person name="Xing P."/>
            <person name="Wu Q."/>
        </authorList>
    </citation>
    <scope>NUCLEOTIDE SEQUENCE [LARGE SCALE GENOMIC DNA]</scope>
    <source>
        <strain evidence="3 4">PYC7W</strain>
    </source>
</reference>
<feature type="binding site" evidence="1">
    <location>
        <position position="78"/>
    </location>
    <ligand>
        <name>substrate</name>
    </ligand>
</feature>
<dbReference type="EC" id="3.1.3.7" evidence="1"/>
<feature type="binding site" evidence="2">
    <location>
        <position position="98"/>
    </location>
    <ligand>
        <name>Mg(2+)</name>
        <dbReference type="ChEBI" id="CHEBI:18420"/>
        <label>1</label>
        <note>catalytic</note>
    </ligand>
</feature>
<keyword evidence="1" id="KW-0472">Membrane</keyword>
<keyword evidence="1 2" id="KW-0479">Metal-binding</keyword>
<evidence type="ECO:0000313" key="3">
    <source>
        <dbReference type="EMBL" id="RCV86641.1"/>
    </source>
</evidence>
<dbReference type="SUPFAM" id="SSF56655">
    <property type="entry name" value="Carbohydrate phosphatase"/>
    <property type="match status" value="1"/>
</dbReference>
<dbReference type="InterPro" id="IPR006240">
    <property type="entry name" value="CysQ"/>
</dbReference>
<evidence type="ECO:0000256" key="2">
    <source>
        <dbReference type="PIRSR" id="PIRSR600760-2"/>
    </source>
</evidence>
<dbReference type="InterPro" id="IPR050725">
    <property type="entry name" value="CysQ/Inositol_MonoPase"/>
</dbReference>
<comment type="catalytic activity">
    <reaction evidence="1">
        <text>adenosine 3',5'-bisphosphate + H2O = AMP + phosphate</text>
        <dbReference type="Rhea" id="RHEA:10040"/>
        <dbReference type="ChEBI" id="CHEBI:15377"/>
        <dbReference type="ChEBI" id="CHEBI:43474"/>
        <dbReference type="ChEBI" id="CHEBI:58343"/>
        <dbReference type="ChEBI" id="CHEBI:456215"/>
        <dbReference type="EC" id="3.1.3.7"/>
    </reaction>
</comment>
<keyword evidence="1" id="KW-1003">Cell membrane</keyword>
<feature type="binding site" evidence="1">
    <location>
        <position position="221"/>
    </location>
    <ligand>
        <name>substrate</name>
    </ligand>
</feature>
<organism evidence="3 4">
    <name type="scientific">Billgrantia montanilacus</name>
    <dbReference type="NCBI Taxonomy" id="2282305"/>
    <lineage>
        <taxon>Bacteria</taxon>
        <taxon>Pseudomonadati</taxon>
        <taxon>Pseudomonadota</taxon>
        <taxon>Gammaproteobacteria</taxon>
        <taxon>Oceanospirillales</taxon>
        <taxon>Halomonadaceae</taxon>
        <taxon>Billgrantia</taxon>
    </lineage>
</organism>
<dbReference type="PANTHER" id="PTHR43028">
    <property type="entry name" value="3'(2'),5'-BISPHOSPHATE NUCLEOTIDASE 1"/>
    <property type="match status" value="1"/>
</dbReference>
<dbReference type="GO" id="GO:0000103">
    <property type="term" value="P:sulfate assimilation"/>
    <property type="evidence" value="ECO:0007669"/>
    <property type="project" value="TreeGrafter"/>
</dbReference>
<feature type="binding site" evidence="2">
    <location>
        <position position="101"/>
    </location>
    <ligand>
        <name>Mg(2+)</name>
        <dbReference type="ChEBI" id="CHEBI:18420"/>
        <label>1</label>
        <note>catalytic</note>
    </ligand>
</feature>
<feature type="binding site" evidence="2">
    <location>
        <position position="78"/>
    </location>
    <ligand>
        <name>Mg(2+)</name>
        <dbReference type="ChEBI" id="CHEBI:18420"/>
        <label>1</label>
        <note>catalytic</note>
    </ligand>
</feature>
<dbReference type="HAMAP" id="MF_02095">
    <property type="entry name" value="CysQ"/>
    <property type="match status" value="1"/>
</dbReference>
<feature type="binding site" evidence="1">
    <location>
        <position position="221"/>
    </location>
    <ligand>
        <name>Mg(2+)</name>
        <dbReference type="ChEBI" id="CHEBI:18420"/>
        <label>2</label>
    </ligand>
</feature>
<comment type="caution">
    <text evidence="3">The sequence shown here is derived from an EMBL/GenBank/DDBJ whole genome shotgun (WGS) entry which is preliminary data.</text>
</comment>
<keyword evidence="1 3" id="KW-0378">Hydrolase</keyword>
<dbReference type="OrthoDB" id="9785695at2"/>
<dbReference type="Proteomes" id="UP000252405">
    <property type="component" value="Unassembled WGS sequence"/>
</dbReference>
<dbReference type="AlphaFoldDB" id="A0A368TPW7"/>
<comment type="subcellular location">
    <subcellularLocation>
        <location evidence="1">Cell inner membrane</location>
        <topology evidence="1">Peripheral membrane protein</topology>
        <orientation evidence="1">Cytoplasmic side</orientation>
    </subcellularLocation>
</comment>
<dbReference type="GO" id="GO:0005886">
    <property type="term" value="C:plasma membrane"/>
    <property type="evidence" value="ECO:0007669"/>
    <property type="project" value="UniProtKB-SubCell"/>
</dbReference>
<dbReference type="CDD" id="cd01638">
    <property type="entry name" value="CysQ"/>
    <property type="match status" value="1"/>
</dbReference>
<dbReference type="GO" id="GO:0008441">
    <property type="term" value="F:3'(2'),5'-bisphosphate nucleotidase activity"/>
    <property type="evidence" value="ECO:0007669"/>
    <property type="project" value="UniProtKB-UniRule"/>
</dbReference>
<dbReference type="PRINTS" id="PR00377">
    <property type="entry name" value="IMPHPHTASES"/>
</dbReference>
<feature type="binding site" evidence="1">
    <location>
        <position position="101"/>
    </location>
    <ligand>
        <name>Mg(2+)</name>
        <dbReference type="ChEBI" id="CHEBI:18420"/>
        <label>2</label>
    </ligand>
</feature>
<feature type="binding site" evidence="1">
    <location>
        <position position="78"/>
    </location>
    <ligand>
        <name>Mg(2+)</name>
        <dbReference type="ChEBI" id="CHEBI:18420"/>
        <label>1</label>
    </ligand>
</feature>
<proteinExistence type="inferred from homology"/>
<dbReference type="Gene3D" id="3.40.190.80">
    <property type="match status" value="1"/>
</dbReference>
<comment type="cofactor">
    <cofactor evidence="1 2">
        <name>Mg(2+)</name>
        <dbReference type="ChEBI" id="CHEBI:18420"/>
    </cofactor>
</comment>
<dbReference type="InterPro" id="IPR000760">
    <property type="entry name" value="Inositol_monophosphatase-like"/>
</dbReference>
<feature type="binding site" evidence="2">
    <location>
        <position position="100"/>
    </location>
    <ligand>
        <name>Mg(2+)</name>
        <dbReference type="ChEBI" id="CHEBI:18420"/>
        <label>1</label>
        <note>catalytic</note>
    </ligand>
</feature>
<dbReference type="GO" id="GO:0000287">
    <property type="term" value="F:magnesium ion binding"/>
    <property type="evidence" value="ECO:0007669"/>
    <property type="project" value="UniProtKB-UniRule"/>
</dbReference>
<name>A0A368TPW7_9GAMM</name>